<dbReference type="EMBL" id="CDMY01000255">
    <property type="protein sequence ID" value="CEL97716.1"/>
    <property type="molecule type" value="Genomic_DNA"/>
</dbReference>
<organism evidence="2 3">
    <name type="scientific">Vitrella brassicaformis (strain CCMP3155)</name>
    <dbReference type="NCBI Taxonomy" id="1169540"/>
    <lineage>
        <taxon>Eukaryota</taxon>
        <taxon>Sar</taxon>
        <taxon>Alveolata</taxon>
        <taxon>Colpodellida</taxon>
        <taxon>Vitrellaceae</taxon>
        <taxon>Vitrella</taxon>
    </lineage>
</organism>
<evidence type="ECO:0000256" key="1">
    <source>
        <dbReference type="SAM" id="MobiDB-lite"/>
    </source>
</evidence>
<dbReference type="AlphaFoldDB" id="A0A0G4EKP9"/>
<dbReference type="Proteomes" id="UP000041254">
    <property type="component" value="Unassembled WGS sequence"/>
</dbReference>
<evidence type="ECO:0000313" key="2">
    <source>
        <dbReference type="EMBL" id="CEL97716.1"/>
    </source>
</evidence>
<dbReference type="InParanoid" id="A0A0G4EKP9"/>
<name>A0A0G4EKP9_VITBC</name>
<proteinExistence type="predicted"/>
<protein>
    <submittedName>
        <fullName evidence="2">Uncharacterized protein</fullName>
    </submittedName>
</protein>
<sequence length="296" mass="32180">MLPARLGRRATFEGLKRRKGAQVHFDANLAGGELGFVNPSASLTATTTTGRPFSSLGFANGYIVPPPSPSLTFLSIQTKASLPPLCLSPLLHDHHHDVDRDVTTAVSPLSHAAAVPPMPLLTLPGVASRQKLADELAHDGSEGGDEGTMDRGVREKKAPRLPGLRVRWKDENLTQVCEYEAEDSTERAIRKHASIAKQTADLNEGLMLKTLKRHASGHFDLAMEVQEEDPSWSDDMDLDTDMDMMDMSPCSPSTRHFSLSHSVSSSSFISVERFPSANDIFAIAMESNRGHAKPTC</sequence>
<gene>
    <name evidence="2" type="ORF">Vbra_12301</name>
</gene>
<accession>A0A0G4EKP9</accession>
<feature type="region of interest" description="Disordered" evidence="1">
    <location>
        <begin position="136"/>
        <end position="156"/>
    </location>
</feature>
<evidence type="ECO:0000313" key="3">
    <source>
        <dbReference type="Proteomes" id="UP000041254"/>
    </source>
</evidence>
<keyword evidence="3" id="KW-1185">Reference proteome</keyword>
<reference evidence="2 3" key="1">
    <citation type="submission" date="2014-11" db="EMBL/GenBank/DDBJ databases">
        <authorList>
            <person name="Zhu J."/>
            <person name="Qi W."/>
            <person name="Song R."/>
        </authorList>
    </citation>
    <scope>NUCLEOTIDE SEQUENCE [LARGE SCALE GENOMIC DNA]</scope>
</reference>
<dbReference type="VEuPathDB" id="CryptoDB:Vbra_12301"/>